<reference evidence="4 5" key="1">
    <citation type="submission" date="2019-05" db="EMBL/GenBank/DDBJ databases">
        <title>Emergence of the Ug99 lineage of the wheat stem rust pathogen through somatic hybridization.</title>
        <authorList>
            <person name="Li F."/>
            <person name="Upadhyaya N.M."/>
            <person name="Sperschneider J."/>
            <person name="Matny O."/>
            <person name="Nguyen-Phuc H."/>
            <person name="Mago R."/>
            <person name="Raley C."/>
            <person name="Miller M.E."/>
            <person name="Silverstein K.A.T."/>
            <person name="Henningsen E."/>
            <person name="Hirsch C.D."/>
            <person name="Visser B."/>
            <person name="Pretorius Z.A."/>
            <person name="Steffenson B.J."/>
            <person name="Schwessinger B."/>
            <person name="Dodds P.N."/>
            <person name="Figueroa M."/>
        </authorList>
    </citation>
    <scope>NUCLEOTIDE SEQUENCE [LARGE SCALE GENOMIC DNA]</scope>
    <source>
        <strain evidence="3">21-0</strain>
        <strain evidence="2 5">Ug99</strain>
    </source>
</reference>
<dbReference type="Proteomes" id="UP000324748">
    <property type="component" value="Unassembled WGS sequence"/>
</dbReference>
<evidence type="ECO:0000313" key="2">
    <source>
        <dbReference type="EMBL" id="KAA1063913.1"/>
    </source>
</evidence>
<evidence type="ECO:0000313" key="5">
    <source>
        <dbReference type="Proteomes" id="UP000325313"/>
    </source>
</evidence>
<sequence>MKQDEPVSSPTHSQNVPIKRCIQVQHHNSSSCTRACHNLYDDPACRRPDGIVRAPMLQQQTEDEDGADDNARSQSKADSRLTSPEQDPLLELRRRAGNAPLSPPHPMQSRPESSVWTPPSWEVFLRIP</sequence>
<dbReference type="OrthoDB" id="10570314at2759"/>
<comment type="caution">
    <text evidence="3">The sequence shown here is derived from an EMBL/GenBank/DDBJ whole genome shotgun (WGS) entry which is preliminary data.</text>
</comment>
<keyword evidence="4" id="KW-1185">Reference proteome</keyword>
<feature type="compositionally biased region" description="Basic and acidic residues" evidence="1">
    <location>
        <begin position="69"/>
        <end position="79"/>
    </location>
</feature>
<name>A0A5B0LMU7_PUCGR</name>
<organism evidence="3 4">
    <name type="scientific">Puccinia graminis f. sp. tritici</name>
    <dbReference type="NCBI Taxonomy" id="56615"/>
    <lineage>
        <taxon>Eukaryota</taxon>
        <taxon>Fungi</taxon>
        <taxon>Dikarya</taxon>
        <taxon>Basidiomycota</taxon>
        <taxon>Pucciniomycotina</taxon>
        <taxon>Pucciniomycetes</taxon>
        <taxon>Pucciniales</taxon>
        <taxon>Pucciniaceae</taxon>
        <taxon>Puccinia</taxon>
    </lineage>
</organism>
<feature type="region of interest" description="Disordered" evidence="1">
    <location>
        <begin position="33"/>
        <end position="117"/>
    </location>
</feature>
<proteinExistence type="predicted"/>
<feature type="compositionally biased region" description="Basic and acidic residues" evidence="1">
    <location>
        <begin position="39"/>
        <end position="50"/>
    </location>
</feature>
<accession>A0A5B0LMU7</accession>
<dbReference type="Proteomes" id="UP000325313">
    <property type="component" value="Unassembled WGS sequence"/>
</dbReference>
<dbReference type="EMBL" id="VDEP01000518">
    <property type="protein sequence ID" value="KAA1063913.1"/>
    <property type="molecule type" value="Genomic_DNA"/>
</dbReference>
<gene>
    <name evidence="3" type="ORF">PGT21_007424</name>
    <name evidence="2" type="ORF">PGTUg99_002867</name>
</gene>
<dbReference type="EMBL" id="VSWC01000196">
    <property type="protein sequence ID" value="KAA1065675.1"/>
    <property type="molecule type" value="Genomic_DNA"/>
</dbReference>
<dbReference type="AlphaFoldDB" id="A0A5B0LMU7"/>
<protein>
    <submittedName>
        <fullName evidence="3">Uncharacterized protein</fullName>
    </submittedName>
</protein>
<evidence type="ECO:0000313" key="4">
    <source>
        <dbReference type="Proteomes" id="UP000324748"/>
    </source>
</evidence>
<evidence type="ECO:0000256" key="1">
    <source>
        <dbReference type="SAM" id="MobiDB-lite"/>
    </source>
</evidence>
<evidence type="ECO:0000313" key="3">
    <source>
        <dbReference type="EMBL" id="KAA1065675.1"/>
    </source>
</evidence>